<evidence type="ECO:0000313" key="8">
    <source>
        <dbReference type="Proteomes" id="UP000007266"/>
    </source>
</evidence>
<evidence type="ECO:0000256" key="1">
    <source>
        <dbReference type="ARBA" id="ARBA00004651"/>
    </source>
</evidence>
<feature type="transmembrane region" description="Helical" evidence="6">
    <location>
        <begin position="81"/>
        <end position="105"/>
    </location>
</feature>
<evidence type="ECO:0000256" key="4">
    <source>
        <dbReference type="ARBA" id="ARBA00022989"/>
    </source>
</evidence>
<dbReference type="GO" id="GO:0007635">
    <property type="term" value="P:chemosensory behavior"/>
    <property type="evidence" value="ECO:0000318"/>
    <property type="project" value="GO_Central"/>
</dbReference>
<dbReference type="GO" id="GO:0030424">
    <property type="term" value="C:axon"/>
    <property type="evidence" value="ECO:0000318"/>
    <property type="project" value="GO_Central"/>
</dbReference>
<accession>D2A0R4</accession>
<keyword evidence="8" id="KW-1185">Reference proteome</keyword>
<comment type="function">
    <text evidence="6">Gustatory receptor which mediates acceptance or avoidance behavior, depending on its substrates.</text>
</comment>
<proteinExistence type="inferred from homology"/>
<gene>
    <name evidence="7" type="primary">TcGr97</name>
    <name evidence="7" type="ORF">TcasGA2_TC030190</name>
</gene>
<dbReference type="GO" id="GO:0043025">
    <property type="term" value="C:neuronal cell body"/>
    <property type="evidence" value="ECO:0000318"/>
    <property type="project" value="GO_Central"/>
</dbReference>
<dbReference type="EMBL" id="KQ971338">
    <property type="protein sequence ID" value="EFA02931.1"/>
    <property type="molecule type" value="Genomic_DNA"/>
</dbReference>
<organism evidence="7 8">
    <name type="scientific">Tribolium castaneum</name>
    <name type="common">Red flour beetle</name>
    <dbReference type="NCBI Taxonomy" id="7070"/>
    <lineage>
        <taxon>Eukaryota</taxon>
        <taxon>Metazoa</taxon>
        <taxon>Ecdysozoa</taxon>
        <taxon>Arthropoda</taxon>
        <taxon>Hexapoda</taxon>
        <taxon>Insecta</taxon>
        <taxon>Pterygota</taxon>
        <taxon>Neoptera</taxon>
        <taxon>Endopterygota</taxon>
        <taxon>Coleoptera</taxon>
        <taxon>Polyphaga</taxon>
        <taxon>Cucujiformia</taxon>
        <taxon>Tenebrionidae</taxon>
        <taxon>Tenebrionidae incertae sedis</taxon>
        <taxon>Tribolium</taxon>
    </lineage>
</organism>
<dbReference type="GO" id="GO:0008049">
    <property type="term" value="P:male courtship behavior"/>
    <property type="evidence" value="ECO:0000318"/>
    <property type="project" value="GO_Central"/>
</dbReference>
<keyword evidence="5 6" id="KW-0472">Membrane</keyword>
<dbReference type="GO" id="GO:0050909">
    <property type="term" value="P:sensory perception of taste"/>
    <property type="evidence" value="ECO:0007669"/>
    <property type="project" value="InterPro"/>
</dbReference>
<evidence type="ECO:0000256" key="3">
    <source>
        <dbReference type="ARBA" id="ARBA00022692"/>
    </source>
</evidence>
<evidence type="ECO:0000256" key="6">
    <source>
        <dbReference type="RuleBase" id="RU363108"/>
    </source>
</evidence>
<keyword evidence="6 7" id="KW-0675">Receptor</keyword>
<reference evidence="7 8" key="1">
    <citation type="journal article" date="2008" name="Nature">
        <title>The genome of the model beetle and pest Tribolium castaneum.</title>
        <authorList>
            <consortium name="Tribolium Genome Sequencing Consortium"/>
            <person name="Richards S."/>
            <person name="Gibbs R.A."/>
            <person name="Weinstock G.M."/>
            <person name="Brown S.J."/>
            <person name="Denell R."/>
            <person name="Beeman R.W."/>
            <person name="Gibbs R."/>
            <person name="Beeman R.W."/>
            <person name="Brown S.J."/>
            <person name="Bucher G."/>
            <person name="Friedrich M."/>
            <person name="Grimmelikhuijzen C.J."/>
            <person name="Klingler M."/>
            <person name="Lorenzen M."/>
            <person name="Richards S."/>
            <person name="Roth S."/>
            <person name="Schroder R."/>
            <person name="Tautz D."/>
            <person name="Zdobnov E.M."/>
            <person name="Muzny D."/>
            <person name="Gibbs R.A."/>
            <person name="Weinstock G.M."/>
            <person name="Attaway T."/>
            <person name="Bell S."/>
            <person name="Buhay C.J."/>
            <person name="Chandrabose M.N."/>
            <person name="Chavez D."/>
            <person name="Clerk-Blankenburg K.P."/>
            <person name="Cree A."/>
            <person name="Dao M."/>
            <person name="Davis C."/>
            <person name="Chacko J."/>
            <person name="Dinh H."/>
            <person name="Dugan-Rocha S."/>
            <person name="Fowler G."/>
            <person name="Garner T.T."/>
            <person name="Garnes J."/>
            <person name="Gnirke A."/>
            <person name="Hawes A."/>
            <person name="Hernandez J."/>
            <person name="Hines S."/>
            <person name="Holder M."/>
            <person name="Hume J."/>
            <person name="Jhangiani S.N."/>
            <person name="Joshi V."/>
            <person name="Khan Z.M."/>
            <person name="Jackson L."/>
            <person name="Kovar C."/>
            <person name="Kowis A."/>
            <person name="Lee S."/>
            <person name="Lewis L.R."/>
            <person name="Margolis J."/>
            <person name="Morgan M."/>
            <person name="Nazareth L.V."/>
            <person name="Nguyen N."/>
            <person name="Okwuonu G."/>
            <person name="Parker D."/>
            <person name="Richards S."/>
            <person name="Ruiz S.J."/>
            <person name="Santibanez J."/>
            <person name="Savard J."/>
            <person name="Scherer S.E."/>
            <person name="Schneider B."/>
            <person name="Sodergren E."/>
            <person name="Tautz D."/>
            <person name="Vattahil S."/>
            <person name="Villasana D."/>
            <person name="White C.S."/>
            <person name="Wright R."/>
            <person name="Park Y."/>
            <person name="Beeman R.W."/>
            <person name="Lord J."/>
            <person name="Oppert B."/>
            <person name="Lorenzen M."/>
            <person name="Brown S."/>
            <person name="Wang L."/>
            <person name="Savard J."/>
            <person name="Tautz D."/>
            <person name="Richards S."/>
            <person name="Weinstock G."/>
            <person name="Gibbs R.A."/>
            <person name="Liu Y."/>
            <person name="Worley K."/>
            <person name="Weinstock G."/>
            <person name="Elsik C.G."/>
            <person name="Reese J.T."/>
            <person name="Elhaik E."/>
            <person name="Landan G."/>
            <person name="Graur D."/>
            <person name="Arensburger P."/>
            <person name="Atkinson P."/>
            <person name="Beeman R.W."/>
            <person name="Beidler J."/>
            <person name="Brown S.J."/>
            <person name="Demuth J.P."/>
            <person name="Drury D.W."/>
            <person name="Du Y.Z."/>
            <person name="Fujiwara H."/>
            <person name="Lorenzen M."/>
            <person name="Maselli V."/>
            <person name="Osanai M."/>
            <person name="Park Y."/>
            <person name="Robertson H.M."/>
            <person name="Tu Z."/>
            <person name="Wang J.J."/>
            <person name="Wang S."/>
            <person name="Richards S."/>
            <person name="Song H."/>
            <person name="Zhang L."/>
            <person name="Sodergren E."/>
            <person name="Werner D."/>
            <person name="Stanke M."/>
            <person name="Morgenstern B."/>
            <person name="Solovyev V."/>
            <person name="Kosarev P."/>
            <person name="Brown G."/>
            <person name="Chen H.C."/>
            <person name="Ermolaeva O."/>
            <person name="Hlavina W."/>
            <person name="Kapustin Y."/>
            <person name="Kiryutin B."/>
            <person name="Kitts P."/>
            <person name="Maglott D."/>
            <person name="Pruitt K."/>
            <person name="Sapojnikov V."/>
            <person name="Souvorov A."/>
            <person name="Mackey A.J."/>
            <person name="Waterhouse R.M."/>
            <person name="Wyder S."/>
            <person name="Zdobnov E.M."/>
            <person name="Zdobnov E.M."/>
            <person name="Wyder S."/>
            <person name="Kriventseva E.V."/>
            <person name="Kadowaki T."/>
            <person name="Bork P."/>
            <person name="Aranda M."/>
            <person name="Bao R."/>
            <person name="Beermann A."/>
            <person name="Berns N."/>
            <person name="Bolognesi R."/>
            <person name="Bonneton F."/>
            <person name="Bopp D."/>
            <person name="Brown S.J."/>
            <person name="Bucher G."/>
            <person name="Butts T."/>
            <person name="Chaumot A."/>
            <person name="Denell R.E."/>
            <person name="Ferrier D.E."/>
            <person name="Friedrich M."/>
            <person name="Gordon C.M."/>
            <person name="Jindra M."/>
            <person name="Klingler M."/>
            <person name="Lan Q."/>
            <person name="Lattorff H.M."/>
            <person name="Laudet V."/>
            <person name="von Levetsow C."/>
            <person name="Liu Z."/>
            <person name="Lutz R."/>
            <person name="Lynch J.A."/>
            <person name="da Fonseca R.N."/>
            <person name="Posnien N."/>
            <person name="Reuter R."/>
            <person name="Roth S."/>
            <person name="Savard J."/>
            <person name="Schinko J.B."/>
            <person name="Schmitt C."/>
            <person name="Schoppmeier M."/>
            <person name="Schroder R."/>
            <person name="Shippy T.D."/>
            <person name="Simonnet F."/>
            <person name="Marques-Souza H."/>
            <person name="Tautz D."/>
            <person name="Tomoyasu Y."/>
            <person name="Trauner J."/>
            <person name="Van der Zee M."/>
            <person name="Vervoort M."/>
            <person name="Wittkopp N."/>
            <person name="Wimmer E.A."/>
            <person name="Yang X."/>
            <person name="Jones A.K."/>
            <person name="Sattelle D.B."/>
            <person name="Ebert P.R."/>
            <person name="Nelson D."/>
            <person name="Scott J.G."/>
            <person name="Beeman R.W."/>
            <person name="Muthukrishnan S."/>
            <person name="Kramer K.J."/>
            <person name="Arakane Y."/>
            <person name="Beeman R.W."/>
            <person name="Zhu Q."/>
            <person name="Hogenkamp D."/>
            <person name="Dixit R."/>
            <person name="Oppert B."/>
            <person name="Jiang H."/>
            <person name="Zou Z."/>
            <person name="Marshall J."/>
            <person name="Elpidina E."/>
            <person name="Vinokurov K."/>
            <person name="Oppert C."/>
            <person name="Zou Z."/>
            <person name="Evans J."/>
            <person name="Lu Z."/>
            <person name="Zhao P."/>
            <person name="Sumathipala N."/>
            <person name="Altincicek B."/>
            <person name="Vilcinskas A."/>
            <person name="Williams M."/>
            <person name="Hultmark D."/>
            <person name="Hetru C."/>
            <person name="Jiang H."/>
            <person name="Grimmelikhuijzen C.J."/>
            <person name="Hauser F."/>
            <person name="Cazzamali G."/>
            <person name="Williamson M."/>
            <person name="Park Y."/>
            <person name="Li B."/>
            <person name="Tanaka Y."/>
            <person name="Predel R."/>
            <person name="Neupert S."/>
            <person name="Schachtner J."/>
            <person name="Verleyen P."/>
            <person name="Raible F."/>
            <person name="Bork P."/>
            <person name="Friedrich M."/>
            <person name="Walden K.K."/>
            <person name="Robertson H.M."/>
            <person name="Angeli S."/>
            <person name="Foret S."/>
            <person name="Bucher G."/>
            <person name="Schuetz S."/>
            <person name="Maleszka R."/>
            <person name="Wimmer E.A."/>
            <person name="Beeman R.W."/>
            <person name="Lorenzen M."/>
            <person name="Tomoyasu Y."/>
            <person name="Miller S.C."/>
            <person name="Grossmann D."/>
            <person name="Bucher G."/>
        </authorList>
    </citation>
    <scope>NUCLEOTIDE SEQUENCE [LARGE SCALE GENOMIC DNA]</scope>
    <source>
        <strain evidence="7 8">Georgia GA2</strain>
    </source>
</reference>
<evidence type="ECO:0000256" key="5">
    <source>
        <dbReference type="ARBA" id="ARBA00023136"/>
    </source>
</evidence>
<dbReference type="InterPro" id="IPR013604">
    <property type="entry name" value="7TM_chemorcpt"/>
</dbReference>
<dbReference type="Pfam" id="PF08395">
    <property type="entry name" value="7tm_7"/>
    <property type="match status" value="1"/>
</dbReference>
<dbReference type="GO" id="GO:0005886">
    <property type="term" value="C:plasma membrane"/>
    <property type="evidence" value="ECO:0007669"/>
    <property type="project" value="UniProtKB-SubCell"/>
</dbReference>
<dbReference type="AlphaFoldDB" id="D2A0R4"/>
<comment type="caution">
    <text evidence="6">Lacks conserved residue(s) required for the propagation of feature annotation.</text>
</comment>
<dbReference type="Proteomes" id="UP000007266">
    <property type="component" value="Linkage group 4"/>
</dbReference>
<dbReference type="GO" id="GO:0007165">
    <property type="term" value="P:signal transduction"/>
    <property type="evidence" value="ECO:0007669"/>
    <property type="project" value="UniProtKB-KW"/>
</dbReference>
<keyword evidence="3 6" id="KW-0812">Transmembrane</keyword>
<evidence type="ECO:0000256" key="2">
    <source>
        <dbReference type="ARBA" id="ARBA00022475"/>
    </source>
</evidence>
<feature type="transmembrane region" description="Helical" evidence="6">
    <location>
        <begin position="117"/>
        <end position="140"/>
    </location>
</feature>
<dbReference type="PhylomeDB" id="D2A0R4"/>
<dbReference type="HOGENOM" id="CLU_682135_0_0_1"/>
<comment type="subcellular location">
    <subcellularLocation>
        <location evidence="1 6">Cell membrane</location>
        <topology evidence="1 6">Multi-pass membrane protein</topology>
    </subcellularLocation>
</comment>
<sequence>MKNHFSKLMKNRRGRKTSKMMNGMTKQIQDVMPGGNRLKISLTLFAELTMSSQSLHSTLETLCFLNQLIGAPFSQTRHKLYPTYCKILLFTHLTTLLFTFCNIWWRCSNSQRISTKLIKTLNYFFKVTIIMSTILNSMILKKKNVAQLIPTLKEAKVMLPDVKQKWSCFTHFDSIFVLFSIMTSFIFHLTYKSGCYLIQDLLDDVEMVQSLIVLLTSLKFLELLSNYFDQTNNYFDIILKSEIFISDMKMRRVNQLYRTLYRILELWNNIYGVFLLQLFLHIMVVLIDNLLSLVEEFKLGYSFSWKVVIRSQTIAIYLVLALLLSKIGYQISEKKYKTSKTVLNGLVEITLRGGKQSQLNLLLLKLKTWPNFVSASGYFRLDYGFFLSLLAAVVSYIVILLQLS</sequence>
<reference evidence="7 8" key="2">
    <citation type="journal article" date="2010" name="Nucleic Acids Res.">
        <title>BeetleBase in 2010: revisions to provide comprehensive genomic information for Tribolium castaneum.</title>
        <authorList>
            <person name="Kim H.S."/>
            <person name="Murphy T."/>
            <person name="Xia J."/>
            <person name="Caragea D."/>
            <person name="Park Y."/>
            <person name="Beeman R.W."/>
            <person name="Lorenzen M.D."/>
            <person name="Butcher S."/>
            <person name="Manak J.R."/>
            <person name="Brown S.J."/>
        </authorList>
    </citation>
    <scope>GENOME REANNOTATION</scope>
    <source>
        <strain evidence="7 8">Georgia GA2</strain>
    </source>
</reference>
<comment type="similarity">
    <text evidence="6">Belongs to the insect chemoreceptor superfamily. Gustatory receptor (GR) family.</text>
</comment>
<evidence type="ECO:0000313" key="7">
    <source>
        <dbReference type="EMBL" id="EFA02931.1"/>
    </source>
</evidence>
<feature type="transmembrane region" description="Helical" evidence="6">
    <location>
        <begin position="266"/>
        <end position="287"/>
    </location>
</feature>
<keyword evidence="6" id="KW-0807">Transducer</keyword>
<dbReference type="GO" id="GO:0030425">
    <property type="term" value="C:dendrite"/>
    <property type="evidence" value="ECO:0000318"/>
    <property type="project" value="GO_Central"/>
</dbReference>
<dbReference type="InParanoid" id="D2A0R4"/>
<protein>
    <recommendedName>
        <fullName evidence="6">Gustatory receptor</fullName>
    </recommendedName>
</protein>
<feature type="transmembrane region" description="Helical" evidence="6">
    <location>
        <begin position="169"/>
        <end position="191"/>
    </location>
</feature>
<name>D2A0R4_TRICA</name>
<feature type="transmembrane region" description="Helical" evidence="6">
    <location>
        <begin position="307"/>
        <end position="329"/>
    </location>
</feature>
<feature type="transmembrane region" description="Helical" evidence="6">
    <location>
        <begin position="383"/>
        <end position="403"/>
    </location>
</feature>
<keyword evidence="2 6" id="KW-1003">Cell membrane</keyword>
<keyword evidence="4 6" id="KW-1133">Transmembrane helix</keyword>